<dbReference type="InterPro" id="IPR016185">
    <property type="entry name" value="PreATP-grasp_dom_sf"/>
</dbReference>
<comment type="pathway">
    <text evidence="3">Amino-acid biosynthesis; L-arginine biosynthesis; carbamoyl phosphate from bicarbonate: step 1/1.</text>
</comment>
<comment type="catalytic activity">
    <reaction evidence="15">
        <text>hydrogencarbonate + NH4(+) + 2 ATP = carbamoyl phosphate + 2 ADP + phosphate + 2 H(+)</text>
        <dbReference type="Rhea" id="RHEA:18029"/>
        <dbReference type="ChEBI" id="CHEBI:15378"/>
        <dbReference type="ChEBI" id="CHEBI:17544"/>
        <dbReference type="ChEBI" id="CHEBI:28938"/>
        <dbReference type="ChEBI" id="CHEBI:30616"/>
        <dbReference type="ChEBI" id="CHEBI:43474"/>
        <dbReference type="ChEBI" id="CHEBI:58228"/>
        <dbReference type="ChEBI" id="CHEBI:456216"/>
        <dbReference type="EC" id="6.3.4.16"/>
    </reaction>
</comment>
<dbReference type="PRINTS" id="PR00098">
    <property type="entry name" value="CPSASE"/>
</dbReference>
<dbReference type="Pfam" id="PF02787">
    <property type="entry name" value="CPSase_L_D3"/>
    <property type="match status" value="1"/>
</dbReference>
<dbReference type="InterPro" id="IPR005479">
    <property type="entry name" value="CPAse_ATP-bd"/>
</dbReference>
<protein>
    <submittedName>
        <fullName evidence="21">Carbamoyl-phosphate synthase large subunit</fullName>
    </submittedName>
</protein>
<evidence type="ECO:0000256" key="14">
    <source>
        <dbReference type="ARBA" id="ARBA00023211"/>
    </source>
</evidence>
<dbReference type="GO" id="GO:0004087">
    <property type="term" value="F:carbamoyl-phosphate synthase (ammonia) activity"/>
    <property type="evidence" value="ECO:0007669"/>
    <property type="project" value="UniProtKB-EC"/>
</dbReference>
<dbReference type="Pfam" id="PF25596">
    <property type="entry name" value="CPSase_L_D1"/>
    <property type="match status" value="2"/>
</dbReference>
<dbReference type="SMART" id="SM01096">
    <property type="entry name" value="CPSase_L_D3"/>
    <property type="match status" value="1"/>
</dbReference>
<keyword evidence="22" id="KW-1185">Reference proteome</keyword>
<dbReference type="RefSeq" id="WP_090247049.1">
    <property type="nucleotide sequence ID" value="NZ_FPAS01000001.1"/>
</dbReference>
<dbReference type="Gene3D" id="3.30.470.20">
    <property type="entry name" value="ATP-grasp fold, B domain"/>
    <property type="match status" value="2"/>
</dbReference>
<dbReference type="FunFam" id="3.30.470.20:FF:000026">
    <property type="entry name" value="Carbamoyl-phosphate synthase large chain"/>
    <property type="match status" value="1"/>
</dbReference>
<dbReference type="GO" id="GO:0005737">
    <property type="term" value="C:cytoplasm"/>
    <property type="evidence" value="ECO:0007669"/>
    <property type="project" value="TreeGrafter"/>
</dbReference>
<dbReference type="GO" id="GO:0046872">
    <property type="term" value="F:metal ion binding"/>
    <property type="evidence" value="ECO:0007669"/>
    <property type="project" value="UniProtKB-KW"/>
</dbReference>
<proteinExistence type="inferred from homology"/>
<gene>
    <name evidence="21" type="ORF">SAMN05216474_0988</name>
</gene>
<comment type="function">
    <text evidence="17">Large subunit of the glutamine-dependent carbamoyl phosphate synthetase (CPSase). CPSase catalyzes the formation of carbamoyl phosphate from the ammonia moiety of glutamine, carbonate, and phosphate donated by ATP, constituting the first step of 2 biosynthetic pathways, one leading to arginine and/or urea and the other to pyrimidine nucleotides. The large subunit (synthetase) binds the substrates ammonia (free or transferred from glutamine from the small subunit), hydrogencarbonate and ATP and carries out an ATP-coupled ligase reaction, activating hydrogencarbonate by forming carboxy phosphate which reacts with ammonia to form carbamoyl phosphate.</text>
</comment>
<dbReference type="PROSITE" id="PS51257">
    <property type="entry name" value="PROKAR_LIPOPROTEIN"/>
    <property type="match status" value="1"/>
</dbReference>
<keyword evidence="13" id="KW-0665">Pyrimidine biosynthesis</keyword>
<evidence type="ECO:0000313" key="22">
    <source>
        <dbReference type="Proteomes" id="UP000236454"/>
    </source>
</evidence>
<keyword evidence="10 19" id="KW-0547">Nucleotide-binding</keyword>
<dbReference type="InterPro" id="IPR036897">
    <property type="entry name" value="CarbamoylP_synth_lsu_oligo_sf"/>
</dbReference>
<dbReference type="Gene3D" id="3.30.1490.20">
    <property type="entry name" value="ATP-grasp fold, A domain"/>
    <property type="match status" value="1"/>
</dbReference>
<keyword evidence="11 19" id="KW-0067">ATP-binding</keyword>
<dbReference type="InterPro" id="IPR011761">
    <property type="entry name" value="ATP-grasp"/>
</dbReference>
<dbReference type="FunFam" id="3.40.50.20:FF:000001">
    <property type="entry name" value="Carbamoyl-phosphate synthase large chain"/>
    <property type="match status" value="1"/>
</dbReference>
<keyword evidence="7" id="KW-0028">Amino-acid biosynthesis</keyword>
<dbReference type="SMART" id="SM01209">
    <property type="entry name" value="GARS_A"/>
    <property type="match status" value="1"/>
</dbReference>
<keyword evidence="14" id="KW-0464">Manganese</keyword>
<name>A0A1I6YLP0_9FLAO</name>
<accession>A0A1I6YLP0</accession>
<dbReference type="FunFam" id="1.10.1030.10:FF:000002">
    <property type="entry name" value="Carbamoyl-phosphate synthase large chain"/>
    <property type="match status" value="1"/>
</dbReference>
<dbReference type="Proteomes" id="UP000236454">
    <property type="component" value="Unassembled WGS sequence"/>
</dbReference>
<evidence type="ECO:0000256" key="8">
    <source>
        <dbReference type="ARBA" id="ARBA00022723"/>
    </source>
</evidence>
<keyword evidence="12" id="KW-0460">Magnesium</keyword>
<dbReference type="SUPFAM" id="SSF48108">
    <property type="entry name" value="Carbamoyl phosphate synthetase, large subunit connection domain"/>
    <property type="match status" value="1"/>
</dbReference>
<reference evidence="21 22" key="1">
    <citation type="submission" date="2016-10" db="EMBL/GenBank/DDBJ databases">
        <authorList>
            <person name="de Groot N.N."/>
        </authorList>
    </citation>
    <scope>NUCLEOTIDE SEQUENCE [LARGE SCALE GENOMIC DNA]</scope>
    <source>
        <strain evidence="21 22">CGMCC 1.7005</strain>
    </source>
</reference>
<dbReference type="FunFam" id="3.40.50.20:FF:000002">
    <property type="entry name" value="Carbamoyl-phosphate synthase large chain"/>
    <property type="match status" value="1"/>
</dbReference>
<evidence type="ECO:0000256" key="12">
    <source>
        <dbReference type="ARBA" id="ARBA00022842"/>
    </source>
</evidence>
<dbReference type="GO" id="GO:0006221">
    <property type="term" value="P:pyrimidine nucleotide biosynthetic process"/>
    <property type="evidence" value="ECO:0007669"/>
    <property type="project" value="UniProtKB-KW"/>
</dbReference>
<comment type="similarity">
    <text evidence="4">Belongs to the CarB family.</text>
</comment>
<evidence type="ECO:0000256" key="2">
    <source>
        <dbReference type="ARBA" id="ARBA00004812"/>
    </source>
</evidence>
<evidence type="ECO:0000256" key="11">
    <source>
        <dbReference type="ARBA" id="ARBA00022840"/>
    </source>
</evidence>
<dbReference type="EMBL" id="FPAS01000001">
    <property type="protein sequence ID" value="SFT51198.1"/>
    <property type="molecule type" value="Genomic_DNA"/>
</dbReference>
<evidence type="ECO:0000256" key="18">
    <source>
        <dbReference type="ARBA" id="ARBA00062056"/>
    </source>
</evidence>
<comment type="cofactor">
    <cofactor evidence="1">
        <name>Mn(2+)</name>
        <dbReference type="ChEBI" id="CHEBI:29035"/>
    </cofactor>
</comment>
<sequence>MPRNESIKSILIIGSGPIVIGQACEFDYSGSQAARSLREEGIEVTLINSNPATIMTDKVVADNVYLKPLEPESILEILEKHNIDAVLPTMGGQTALNLAIKCDEMGIWEDHGVDIIGVDINAIEITENREAFRNLMEEIDVPMAPQTTAKSFLEGKSVMQEYGLPVCIRASYTLGGAGAAIVHDEKDFDDNLNKGLHASPIHEVMIDKALLGWKEYELELLRDKNDNVVIICSIENFDPMGIHTGDSITVAPAMTLSDTTFQRMRDMAIKMMRSIGNFAGGCNVQFAVSPDEKEDIIAIEINPRVSRSSALASKATGYPIAKIASKLAIGYTLDELDNQITKTTSALFEPTLDYVIVKIPRWNFNKFPGADRQLGLQMKSVGEVMGIGRSFQEALQKACQSLEINRNGLGADGKEVTNQDEILHSLAHPSWNRLFHVYDAIKLGIPFKTIFEKTKIDVWFLKQIEELIKLERKIEKFSIDNISKDLLFEAKQKGYADRQLGHLLRCLESEVHEKREEFGIKRVYKLVDTCAAEFPAQTPYYYSTFEYENESEVSDKKKVIVLGSGPNRIGQGIEFDYSCVHGVLAAKECGYETIMINCNPETVSTDFDTADKLYFEPVFWEHIYDIIKHEKPEGVIVQLGGQTALKLAEKLERYGIKIFGTSYDALDLAEDRGRFSKLLKENNIPYPEFGVVESAEQAIELSKDLGFPLLVRPSYVLGGQKMKIVINEEELEHHVVDILRDMPENQILLDHFLGGAIEAEADAICDGENVHIIGVMQHIEPAGIHSGDSYAVLPPYNLGDFVMQQIEDITKKIAVELKTVGLMNIQFAIKDEMVYVIEANPRASRTVPFIAKAYDEPYVNYAAKVMLGEKKVTDFEFNPKKEGYAIKIPVFSFNKFPNVNKELGPEMKSTGEAIRFIKDLKDPFFRKVFSERNLYLSR</sequence>
<feature type="domain" description="ATP-grasp" evidence="20">
    <location>
        <begin position="676"/>
        <end position="867"/>
    </location>
</feature>
<evidence type="ECO:0000256" key="3">
    <source>
        <dbReference type="ARBA" id="ARBA00005077"/>
    </source>
</evidence>
<dbReference type="InterPro" id="IPR013815">
    <property type="entry name" value="ATP_grasp_subdomain_1"/>
</dbReference>
<evidence type="ECO:0000256" key="5">
    <source>
        <dbReference type="ARBA" id="ARBA00022571"/>
    </source>
</evidence>
<dbReference type="PANTHER" id="PTHR11405">
    <property type="entry name" value="CARBAMOYLTRANSFERASE FAMILY MEMBER"/>
    <property type="match status" value="1"/>
</dbReference>
<comment type="catalytic activity">
    <reaction evidence="16">
        <text>hydrogencarbonate + L-glutamine + 2 ATP + H2O = carbamoyl phosphate + L-glutamate + 2 ADP + phosphate + 2 H(+)</text>
        <dbReference type="Rhea" id="RHEA:18633"/>
        <dbReference type="ChEBI" id="CHEBI:15377"/>
        <dbReference type="ChEBI" id="CHEBI:15378"/>
        <dbReference type="ChEBI" id="CHEBI:17544"/>
        <dbReference type="ChEBI" id="CHEBI:29985"/>
        <dbReference type="ChEBI" id="CHEBI:30616"/>
        <dbReference type="ChEBI" id="CHEBI:43474"/>
        <dbReference type="ChEBI" id="CHEBI:58228"/>
        <dbReference type="ChEBI" id="CHEBI:58359"/>
        <dbReference type="ChEBI" id="CHEBI:456216"/>
        <dbReference type="EC" id="6.3.5.5"/>
    </reaction>
</comment>
<dbReference type="InterPro" id="IPR058047">
    <property type="entry name" value="CPSase_preATP-grasp"/>
</dbReference>
<dbReference type="NCBIfam" id="NF009455">
    <property type="entry name" value="PRK12815.1"/>
    <property type="match status" value="1"/>
</dbReference>
<dbReference type="NCBIfam" id="NF003671">
    <property type="entry name" value="PRK05294.1"/>
    <property type="match status" value="1"/>
</dbReference>
<dbReference type="PANTHER" id="PTHR11405:SF53">
    <property type="entry name" value="CARBAMOYL-PHOSPHATE SYNTHASE [AMMONIA], MITOCHONDRIAL"/>
    <property type="match status" value="1"/>
</dbReference>
<comment type="subunit">
    <text evidence="18">Composed of two chains; the small (or glutamine) chain promotes the hydrolysis of glutamine to ammonia, which is used by the large (or ammonia) chain to synthesize carbamoyl phosphate. Tetramer of heterodimers (alpha,beta)4.</text>
</comment>
<evidence type="ECO:0000256" key="15">
    <source>
        <dbReference type="ARBA" id="ARBA00047359"/>
    </source>
</evidence>
<dbReference type="Gene3D" id="3.40.50.20">
    <property type="match status" value="2"/>
</dbReference>
<evidence type="ECO:0000256" key="17">
    <source>
        <dbReference type="ARBA" id="ARBA00057223"/>
    </source>
</evidence>
<dbReference type="OrthoDB" id="9804197at2"/>
<evidence type="ECO:0000313" key="21">
    <source>
        <dbReference type="EMBL" id="SFT51198.1"/>
    </source>
</evidence>
<evidence type="ECO:0000256" key="13">
    <source>
        <dbReference type="ARBA" id="ARBA00022975"/>
    </source>
</evidence>
<dbReference type="AlphaFoldDB" id="A0A1I6YLP0"/>
<dbReference type="Pfam" id="PF02786">
    <property type="entry name" value="CPSase_L_D2"/>
    <property type="match status" value="2"/>
</dbReference>
<feature type="domain" description="ATP-grasp" evidence="20">
    <location>
        <begin position="133"/>
        <end position="329"/>
    </location>
</feature>
<evidence type="ECO:0000256" key="10">
    <source>
        <dbReference type="ARBA" id="ARBA00022741"/>
    </source>
</evidence>
<evidence type="ECO:0000256" key="9">
    <source>
        <dbReference type="ARBA" id="ARBA00022737"/>
    </source>
</evidence>
<keyword evidence="5" id="KW-0055">Arginine biosynthesis</keyword>
<evidence type="ECO:0000259" key="20">
    <source>
        <dbReference type="PROSITE" id="PS50975"/>
    </source>
</evidence>
<dbReference type="Gene3D" id="1.10.1030.10">
    <property type="entry name" value="Carbamoyl-phosphate synthetase, large subunit oligomerisation domain"/>
    <property type="match status" value="1"/>
</dbReference>
<dbReference type="FunFam" id="3.30.470.20:FF:000007">
    <property type="entry name" value="Carbamoyl-phosphate synthase large chain"/>
    <property type="match status" value="1"/>
</dbReference>
<evidence type="ECO:0000256" key="16">
    <source>
        <dbReference type="ARBA" id="ARBA00048816"/>
    </source>
</evidence>
<dbReference type="InterPro" id="IPR006275">
    <property type="entry name" value="CPSase_lsu"/>
</dbReference>
<keyword evidence="6" id="KW-0436">Ligase</keyword>
<dbReference type="STRING" id="477690.SAMN05216474_0988"/>
<dbReference type="NCBIfam" id="TIGR01369">
    <property type="entry name" value="CPSaseII_lrg"/>
    <property type="match status" value="1"/>
</dbReference>
<evidence type="ECO:0000256" key="4">
    <source>
        <dbReference type="ARBA" id="ARBA00009799"/>
    </source>
</evidence>
<comment type="pathway">
    <text evidence="2">Pyrimidine metabolism; UMP biosynthesis via de novo pathway; (S)-dihydroorotate from bicarbonate: step 1/3.</text>
</comment>
<evidence type="ECO:0000256" key="1">
    <source>
        <dbReference type="ARBA" id="ARBA00001936"/>
    </source>
</evidence>
<dbReference type="InterPro" id="IPR005483">
    <property type="entry name" value="CPSase_dom"/>
</dbReference>
<evidence type="ECO:0000256" key="6">
    <source>
        <dbReference type="ARBA" id="ARBA00022598"/>
    </source>
</evidence>
<dbReference type="GO" id="GO:0005524">
    <property type="term" value="F:ATP binding"/>
    <property type="evidence" value="ECO:0007669"/>
    <property type="project" value="UniProtKB-UniRule"/>
</dbReference>
<dbReference type="SUPFAM" id="SSF52440">
    <property type="entry name" value="PreATP-grasp domain"/>
    <property type="match status" value="2"/>
</dbReference>
<dbReference type="GO" id="GO:0004088">
    <property type="term" value="F:carbamoyl-phosphate synthase (glutamine-hydrolyzing) activity"/>
    <property type="evidence" value="ECO:0007669"/>
    <property type="project" value="UniProtKB-EC"/>
</dbReference>
<dbReference type="GO" id="GO:0006526">
    <property type="term" value="P:L-arginine biosynthetic process"/>
    <property type="evidence" value="ECO:0007669"/>
    <property type="project" value="UniProtKB-KW"/>
</dbReference>
<keyword evidence="8" id="KW-0479">Metal-binding</keyword>
<evidence type="ECO:0000256" key="7">
    <source>
        <dbReference type="ARBA" id="ARBA00022605"/>
    </source>
</evidence>
<dbReference type="SUPFAM" id="SSF56059">
    <property type="entry name" value="Glutathione synthetase ATP-binding domain-like"/>
    <property type="match status" value="2"/>
</dbReference>
<dbReference type="InterPro" id="IPR005480">
    <property type="entry name" value="CPSase_lsu_oligo"/>
</dbReference>
<dbReference type="GO" id="GO:0006541">
    <property type="term" value="P:glutamine metabolic process"/>
    <property type="evidence" value="ECO:0007669"/>
    <property type="project" value="TreeGrafter"/>
</dbReference>
<keyword evidence="9" id="KW-0677">Repeat</keyword>
<dbReference type="PROSITE" id="PS00867">
    <property type="entry name" value="CPSASE_2"/>
    <property type="match status" value="1"/>
</dbReference>
<dbReference type="PROSITE" id="PS50975">
    <property type="entry name" value="ATP_GRASP"/>
    <property type="match status" value="2"/>
</dbReference>
<organism evidence="21 22">
    <name type="scientific">Lishizhenia tianjinensis</name>
    <dbReference type="NCBI Taxonomy" id="477690"/>
    <lineage>
        <taxon>Bacteria</taxon>
        <taxon>Pseudomonadati</taxon>
        <taxon>Bacteroidota</taxon>
        <taxon>Flavobacteriia</taxon>
        <taxon>Flavobacteriales</taxon>
        <taxon>Crocinitomicaceae</taxon>
        <taxon>Lishizhenia</taxon>
    </lineage>
</organism>
<evidence type="ECO:0000256" key="19">
    <source>
        <dbReference type="PROSITE-ProRule" id="PRU00409"/>
    </source>
</evidence>